<dbReference type="InterPro" id="IPR019825">
    <property type="entry name" value="Lectin_legB_Mn/Ca_BS"/>
</dbReference>
<reference evidence="23" key="1">
    <citation type="submission" date="2021-03" db="EMBL/GenBank/DDBJ databases">
        <authorList>
            <person name="Li Z."/>
            <person name="Yang C."/>
        </authorList>
    </citation>
    <scope>NUCLEOTIDE SEQUENCE</scope>
    <source>
        <strain evidence="23">Dzin_1.0</strain>
        <tissue evidence="23">Leaf</tissue>
    </source>
</reference>
<evidence type="ECO:0000256" key="13">
    <source>
        <dbReference type="ARBA" id="ARBA00022840"/>
    </source>
</evidence>
<proteinExistence type="inferred from homology"/>
<comment type="subcellular location">
    <subcellularLocation>
        <location evidence="1">Cell membrane</location>
        <topology evidence="1">Single-pass type I membrane protein</topology>
    </subcellularLocation>
</comment>
<dbReference type="CDD" id="cd06899">
    <property type="entry name" value="lectin_legume_LecRK_Arcelin_ConA"/>
    <property type="match status" value="1"/>
</dbReference>
<keyword evidence="5" id="KW-1003">Cell membrane</keyword>
<dbReference type="GO" id="GO:0030246">
    <property type="term" value="F:carbohydrate binding"/>
    <property type="evidence" value="ECO:0007669"/>
    <property type="project" value="UniProtKB-KW"/>
</dbReference>
<dbReference type="OrthoDB" id="2019747at2759"/>
<evidence type="ECO:0000256" key="1">
    <source>
        <dbReference type="ARBA" id="ARBA00004251"/>
    </source>
</evidence>
<dbReference type="Pfam" id="PF00139">
    <property type="entry name" value="Lectin_legB"/>
    <property type="match status" value="1"/>
</dbReference>
<dbReference type="InterPro" id="IPR000719">
    <property type="entry name" value="Prot_kinase_dom"/>
</dbReference>
<evidence type="ECO:0000256" key="8">
    <source>
        <dbReference type="ARBA" id="ARBA00022692"/>
    </source>
</evidence>
<feature type="transmembrane region" description="Helical" evidence="20">
    <location>
        <begin position="283"/>
        <end position="307"/>
    </location>
</feature>
<dbReference type="Proteomes" id="UP001085076">
    <property type="component" value="Miscellaneous, Linkage group lg01"/>
</dbReference>
<evidence type="ECO:0000256" key="14">
    <source>
        <dbReference type="ARBA" id="ARBA00022989"/>
    </source>
</evidence>
<evidence type="ECO:0000256" key="11">
    <source>
        <dbReference type="ARBA" id="ARBA00022741"/>
    </source>
</evidence>
<dbReference type="InterPro" id="IPR011009">
    <property type="entry name" value="Kinase-like_dom_sf"/>
</dbReference>
<dbReference type="EC" id="2.7.11.1" evidence="4"/>
<evidence type="ECO:0000256" key="9">
    <source>
        <dbReference type="ARBA" id="ARBA00022729"/>
    </source>
</evidence>
<dbReference type="InterPro" id="IPR017441">
    <property type="entry name" value="Protein_kinase_ATP_BS"/>
</dbReference>
<evidence type="ECO:0000256" key="15">
    <source>
        <dbReference type="ARBA" id="ARBA00023136"/>
    </source>
</evidence>
<feature type="domain" description="Protein kinase" evidence="22">
    <location>
        <begin position="343"/>
        <end position="574"/>
    </location>
</feature>
<feature type="binding site" evidence="19">
    <location>
        <position position="372"/>
    </location>
    <ligand>
        <name>ATP</name>
        <dbReference type="ChEBI" id="CHEBI:30616"/>
    </ligand>
</feature>
<reference evidence="23" key="2">
    <citation type="journal article" date="2022" name="Hortic Res">
        <title>The genome of Dioscorea zingiberensis sheds light on the biosynthesis, origin and evolution of the medicinally important diosgenin saponins.</title>
        <authorList>
            <person name="Li Y."/>
            <person name="Tan C."/>
            <person name="Li Z."/>
            <person name="Guo J."/>
            <person name="Li S."/>
            <person name="Chen X."/>
            <person name="Wang C."/>
            <person name="Dai X."/>
            <person name="Yang H."/>
            <person name="Song W."/>
            <person name="Hou L."/>
            <person name="Xu J."/>
            <person name="Tong Z."/>
            <person name="Xu A."/>
            <person name="Yuan X."/>
            <person name="Wang W."/>
            <person name="Yang Q."/>
            <person name="Chen L."/>
            <person name="Sun Z."/>
            <person name="Wang K."/>
            <person name="Pan B."/>
            <person name="Chen J."/>
            <person name="Bao Y."/>
            <person name="Liu F."/>
            <person name="Qi X."/>
            <person name="Gang D.R."/>
            <person name="Wen J."/>
            <person name="Li J."/>
        </authorList>
    </citation>
    <scope>NUCLEOTIDE SEQUENCE</scope>
    <source>
        <strain evidence="23">Dzin_1.0</strain>
    </source>
</reference>
<evidence type="ECO:0000256" key="3">
    <source>
        <dbReference type="ARBA" id="ARBA00010217"/>
    </source>
</evidence>
<keyword evidence="16" id="KW-0325">Glycoprotein</keyword>
<dbReference type="SMART" id="SM00220">
    <property type="entry name" value="S_TKc"/>
    <property type="match status" value="1"/>
</dbReference>
<organism evidence="23 24">
    <name type="scientific">Dioscorea zingiberensis</name>
    <dbReference type="NCBI Taxonomy" id="325984"/>
    <lineage>
        <taxon>Eukaryota</taxon>
        <taxon>Viridiplantae</taxon>
        <taxon>Streptophyta</taxon>
        <taxon>Embryophyta</taxon>
        <taxon>Tracheophyta</taxon>
        <taxon>Spermatophyta</taxon>
        <taxon>Magnoliopsida</taxon>
        <taxon>Liliopsida</taxon>
        <taxon>Dioscoreales</taxon>
        <taxon>Dioscoreaceae</taxon>
        <taxon>Dioscorea</taxon>
    </lineage>
</organism>
<comment type="similarity">
    <text evidence="3">In the C-terminal section; belongs to the protein kinase superfamily. Ser/Thr protein kinase family.</text>
</comment>
<keyword evidence="24" id="KW-1185">Reference proteome</keyword>
<dbReference type="GO" id="GO:0005524">
    <property type="term" value="F:ATP binding"/>
    <property type="evidence" value="ECO:0007669"/>
    <property type="project" value="UniProtKB-UniRule"/>
</dbReference>
<comment type="caution">
    <text evidence="23">The sequence shown here is derived from an EMBL/GenBank/DDBJ whole genome shotgun (WGS) entry which is preliminary data.</text>
</comment>
<dbReference type="InterPro" id="IPR001220">
    <property type="entry name" value="Legume_lectin_dom"/>
</dbReference>
<evidence type="ECO:0000256" key="12">
    <source>
        <dbReference type="ARBA" id="ARBA00022777"/>
    </source>
</evidence>
<evidence type="ECO:0000256" key="10">
    <source>
        <dbReference type="ARBA" id="ARBA00022734"/>
    </source>
</evidence>
<dbReference type="EMBL" id="JAGGNH010000001">
    <property type="protein sequence ID" value="KAJ0989691.1"/>
    <property type="molecule type" value="Genomic_DNA"/>
</dbReference>
<evidence type="ECO:0000256" key="18">
    <source>
        <dbReference type="ARBA" id="ARBA00048679"/>
    </source>
</evidence>
<dbReference type="PANTHER" id="PTHR27007">
    <property type="match status" value="1"/>
</dbReference>
<comment type="similarity">
    <text evidence="2">In the N-terminal section; belongs to the leguminous lectin family.</text>
</comment>
<dbReference type="InterPro" id="IPR013320">
    <property type="entry name" value="ConA-like_dom_sf"/>
</dbReference>
<keyword evidence="6" id="KW-0723">Serine/threonine-protein kinase</keyword>
<keyword evidence="10" id="KW-0430">Lectin</keyword>
<evidence type="ECO:0000256" key="7">
    <source>
        <dbReference type="ARBA" id="ARBA00022679"/>
    </source>
</evidence>
<dbReference type="GO" id="GO:0004674">
    <property type="term" value="F:protein serine/threonine kinase activity"/>
    <property type="evidence" value="ECO:0007669"/>
    <property type="project" value="UniProtKB-KW"/>
</dbReference>
<keyword evidence="11 19" id="KW-0547">Nucleotide-binding</keyword>
<keyword evidence="12" id="KW-0418">Kinase</keyword>
<sequence length="574" mass="62516">MAPILHLLLLLPMAAASSPGTFSFDFGSLSIRNLTLLGDSYLRSGSVGLTRDSGVPSSSSGSLLFNLPIPFIDPSSNVSASFFTRFSFSITNPSPGSSGDGLAFFVSPHNRTLCNPGAFLGLFNASSPSTNLSIIAVVFDTRSGANHVGLNIGNPVSIKSSELSVFGIDLKSGNAVTVWIEYLSDEKRLKVWAGYSSSKPEKPVLSASFDLSRYFRELMYVGFSASTEGGTEVHTIESWSFRTFGFPAIDAHKQTFHNVSNGSWSVFPARPVVDAGKSSHKTLALGLGMIGLVSFGAALIVFAFMLLRKRMVSREICGCSKRVTLKGLRQFRYQELSSATKGFHVSRIVGSGAFGTVYRGVDPQTSMTFAVKRSKKTHQSKNEFLAELSIIAALRHKNLVQLQGWCTEKGELLLVYEFMPNGSLDKVLYNRTDSGLSLALDWTQRCSVAIGIASVLTYLHEECDQQVIHRDIKTSNIMLDAHFNARLGDFGLAKLLEHDESPVSTLTAGTMGCVNPICTERPSMRRVLQILNYEAEPMVVPRLKPSLTLTSNAPLVLQEIVLDCYESQVSSQVR</sequence>
<dbReference type="AlphaFoldDB" id="A0A9D5DD50"/>
<evidence type="ECO:0000259" key="22">
    <source>
        <dbReference type="PROSITE" id="PS50011"/>
    </source>
</evidence>
<evidence type="ECO:0000256" key="19">
    <source>
        <dbReference type="PROSITE-ProRule" id="PRU10141"/>
    </source>
</evidence>
<gene>
    <name evidence="23" type="ORF">J5N97_008047</name>
</gene>
<dbReference type="Gene3D" id="2.60.120.200">
    <property type="match status" value="1"/>
</dbReference>
<dbReference type="Gene3D" id="1.10.510.10">
    <property type="entry name" value="Transferase(Phosphotransferase) domain 1"/>
    <property type="match status" value="1"/>
</dbReference>
<keyword evidence="13 19" id="KW-0067">ATP-binding</keyword>
<keyword evidence="14 20" id="KW-1133">Transmembrane helix</keyword>
<dbReference type="InterPro" id="IPR050528">
    <property type="entry name" value="L-type_Lectin-RKs"/>
</dbReference>
<accession>A0A9D5DD50</accession>
<keyword evidence="7" id="KW-0808">Transferase</keyword>
<dbReference type="Gene3D" id="3.30.200.20">
    <property type="entry name" value="Phosphorylase Kinase, domain 1"/>
    <property type="match status" value="1"/>
</dbReference>
<evidence type="ECO:0000256" key="6">
    <source>
        <dbReference type="ARBA" id="ARBA00022527"/>
    </source>
</evidence>
<evidence type="ECO:0000313" key="23">
    <source>
        <dbReference type="EMBL" id="KAJ0989691.1"/>
    </source>
</evidence>
<comment type="catalytic activity">
    <reaction evidence="18">
        <text>L-seryl-[protein] + ATP = O-phospho-L-seryl-[protein] + ADP + H(+)</text>
        <dbReference type="Rhea" id="RHEA:17989"/>
        <dbReference type="Rhea" id="RHEA-COMP:9863"/>
        <dbReference type="Rhea" id="RHEA-COMP:11604"/>
        <dbReference type="ChEBI" id="CHEBI:15378"/>
        <dbReference type="ChEBI" id="CHEBI:29999"/>
        <dbReference type="ChEBI" id="CHEBI:30616"/>
        <dbReference type="ChEBI" id="CHEBI:83421"/>
        <dbReference type="ChEBI" id="CHEBI:456216"/>
        <dbReference type="EC" id="2.7.11.1"/>
    </reaction>
</comment>
<dbReference type="SUPFAM" id="SSF56112">
    <property type="entry name" value="Protein kinase-like (PK-like)"/>
    <property type="match status" value="1"/>
</dbReference>
<dbReference type="PROSITE" id="PS00108">
    <property type="entry name" value="PROTEIN_KINASE_ST"/>
    <property type="match status" value="1"/>
</dbReference>
<keyword evidence="15 20" id="KW-0472">Membrane</keyword>
<dbReference type="SUPFAM" id="SSF49899">
    <property type="entry name" value="Concanavalin A-like lectins/glucanases"/>
    <property type="match status" value="1"/>
</dbReference>
<evidence type="ECO:0000256" key="5">
    <source>
        <dbReference type="ARBA" id="ARBA00022475"/>
    </source>
</evidence>
<keyword evidence="8 20" id="KW-0812">Transmembrane</keyword>
<evidence type="ECO:0000256" key="2">
    <source>
        <dbReference type="ARBA" id="ARBA00008536"/>
    </source>
</evidence>
<dbReference type="FunFam" id="1.10.510.10:FF:001023">
    <property type="entry name" value="Os07g0541700 protein"/>
    <property type="match status" value="1"/>
</dbReference>
<dbReference type="GO" id="GO:0005886">
    <property type="term" value="C:plasma membrane"/>
    <property type="evidence" value="ECO:0007669"/>
    <property type="project" value="UniProtKB-SubCell"/>
</dbReference>
<protein>
    <recommendedName>
        <fullName evidence="4">non-specific serine/threonine protein kinase</fullName>
        <ecNumber evidence="4">2.7.11.1</ecNumber>
    </recommendedName>
</protein>
<name>A0A9D5DD50_9LILI</name>
<evidence type="ECO:0000256" key="4">
    <source>
        <dbReference type="ARBA" id="ARBA00012513"/>
    </source>
</evidence>
<comment type="catalytic activity">
    <reaction evidence="17">
        <text>L-threonyl-[protein] + ATP = O-phospho-L-threonyl-[protein] + ADP + H(+)</text>
        <dbReference type="Rhea" id="RHEA:46608"/>
        <dbReference type="Rhea" id="RHEA-COMP:11060"/>
        <dbReference type="Rhea" id="RHEA-COMP:11605"/>
        <dbReference type="ChEBI" id="CHEBI:15378"/>
        <dbReference type="ChEBI" id="CHEBI:30013"/>
        <dbReference type="ChEBI" id="CHEBI:30616"/>
        <dbReference type="ChEBI" id="CHEBI:61977"/>
        <dbReference type="ChEBI" id="CHEBI:456216"/>
        <dbReference type="EC" id="2.7.11.1"/>
    </reaction>
</comment>
<evidence type="ECO:0000313" key="24">
    <source>
        <dbReference type="Proteomes" id="UP001085076"/>
    </source>
</evidence>
<feature type="chain" id="PRO_5038493534" description="non-specific serine/threonine protein kinase" evidence="21">
    <location>
        <begin position="17"/>
        <end position="574"/>
    </location>
</feature>
<evidence type="ECO:0000256" key="21">
    <source>
        <dbReference type="SAM" id="SignalP"/>
    </source>
</evidence>
<evidence type="ECO:0000256" key="20">
    <source>
        <dbReference type="SAM" id="Phobius"/>
    </source>
</evidence>
<dbReference type="PROSITE" id="PS50011">
    <property type="entry name" value="PROTEIN_KINASE_DOM"/>
    <property type="match status" value="1"/>
</dbReference>
<dbReference type="InterPro" id="IPR008271">
    <property type="entry name" value="Ser/Thr_kinase_AS"/>
</dbReference>
<feature type="signal peptide" evidence="21">
    <location>
        <begin position="1"/>
        <end position="16"/>
    </location>
</feature>
<dbReference type="PROSITE" id="PS00307">
    <property type="entry name" value="LECTIN_LEGUME_BETA"/>
    <property type="match status" value="1"/>
</dbReference>
<dbReference type="PROSITE" id="PS00107">
    <property type="entry name" value="PROTEIN_KINASE_ATP"/>
    <property type="match status" value="1"/>
</dbReference>
<evidence type="ECO:0000256" key="16">
    <source>
        <dbReference type="ARBA" id="ARBA00023180"/>
    </source>
</evidence>
<keyword evidence="9 21" id="KW-0732">Signal</keyword>
<evidence type="ECO:0000256" key="17">
    <source>
        <dbReference type="ARBA" id="ARBA00047899"/>
    </source>
</evidence>
<dbReference type="Pfam" id="PF00069">
    <property type="entry name" value="Pkinase"/>
    <property type="match status" value="1"/>
</dbReference>